<comment type="caution">
    <text evidence="1">The sequence shown here is derived from an EMBL/GenBank/DDBJ whole genome shotgun (WGS) entry which is preliminary data.</text>
</comment>
<dbReference type="EMBL" id="NBTY01000148">
    <property type="protein sequence ID" value="OTP69572.1"/>
    <property type="molecule type" value="Genomic_DNA"/>
</dbReference>
<dbReference type="SUPFAM" id="SSF52540">
    <property type="entry name" value="P-loop containing nucleoside triphosphate hydrolases"/>
    <property type="match status" value="1"/>
</dbReference>
<dbReference type="InterPro" id="IPR027417">
    <property type="entry name" value="P-loop_NTPase"/>
</dbReference>
<sequence>MREKGQAGGIFLHAGWRSAGTWVWSRFRALQTVTAFYEPLHPILADLRADDIPALEPTWTSGHPKLTAPYFTEYRPFIRDDLHGVAGYRKSFSADRFGPVADAGFSTLQAYLKSLHDQTRKQGKIPVFKFCRSLGRLPWLKDAFPEVMHAVVLRNPASQFASGWLLHQQWSNPFFVAAPFRILGLNQNEPIVKEVIEVCGVRLPPAPVTSIDEYAAACEQFVRTIDGDNAYRAFLAVWMLSAIRSADEADLLVDVDRLGQSPEYASALRAQVRGQVAITPDFSAARDLVAQMKGNASLMKGIDGRSIKSIHASALGFMVSKRGVSGPGTDGAELIKEKLVLARELSEQWRYY</sequence>
<dbReference type="Proteomes" id="UP000194546">
    <property type="component" value="Unassembled WGS sequence"/>
</dbReference>
<evidence type="ECO:0000313" key="2">
    <source>
        <dbReference type="Proteomes" id="UP000194546"/>
    </source>
</evidence>
<dbReference type="Gene3D" id="3.40.50.300">
    <property type="entry name" value="P-loop containing nucleotide triphosphate hydrolases"/>
    <property type="match status" value="1"/>
</dbReference>
<dbReference type="AlphaFoldDB" id="A0A242ME54"/>
<name>A0A242ME54_CABSO</name>
<protein>
    <recommendedName>
        <fullName evidence="3">Sulfotransferase family protein</fullName>
    </recommendedName>
</protein>
<dbReference type="RefSeq" id="WP_086382813.1">
    <property type="nucleotide sequence ID" value="NZ_NBTY01000148.1"/>
</dbReference>
<gene>
    <name evidence="1" type="ORF">PAMC26510_26350</name>
</gene>
<evidence type="ECO:0008006" key="3">
    <source>
        <dbReference type="Google" id="ProtNLM"/>
    </source>
</evidence>
<organism evidence="1 2">
    <name type="scientific">Caballeronia sordidicola</name>
    <name type="common">Burkholderia sordidicola</name>
    <dbReference type="NCBI Taxonomy" id="196367"/>
    <lineage>
        <taxon>Bacteria</taxon>
        <taxon>Pseudomonadati</taxon>
        <taxon>Pseudomonadota</taxon>
        <taxon>Betaproteobacteria</taxon>
        <taxon>Burkholderiales</taxon>
        <taxon>Burkholderiaceae</taxon>
        <taxon>Caballeronia</taxon>
    </lineage>
</organism>
<proteinExistence type="predicted"/>
<reference evidence="1 2" key="1">
    <citation type="submission" date="2017-03" db="EMBL/GenBank/DDBJ databases">
        <title>Genome analysis of strain PAMC 26510.</title>
        <authorList>
            <person name="Oh H.-M."/>
            <person name="Yang J.-A."/>
        </authorList>
    </citation>
    <scope>NUCLEOTIDE SEQUENCE [LARGE SCALE GENOMIC DNA]</scope>
    <source>
        <strain evidence="1 2">PAMC 26510</strain>
    </source>
</reference>
<accession>A0A242ME54</accession>
<evidence type="ECO:0000313" key="1">
    <source>
        <dbReference type="EMBL" id="OTP69572.1"/>
    </source>
</evidence>